<gene>
    <name evidence="2" type="ORF">EVAR_25514_1</name>
</gene>
<organism evidence="2 3">
    <name type="scientific">Eumeta variegata</name>
    <name type="common">Bagworm moth</name>
    <name type="synonym">Eumeta japonica</name>
    <dbReference type="NCBI Taxonomy" id="151549"/>
    <lineage>
        <taxon>Eukaryota</taxon>
        <taxon>Metazoa</taxon>
        <taxon>Ecdysozoa</taxon>
        <taxon>Arthropoda</taxon>
        <taxon>Hexapoda</taxon>
        <taxon>Insecta</taxon>
        <taxon>Pterygota</taxon>
        <taxon>Neoptera</taxon>
        <taxon>Endopterygota</taxon>
        <taxon>Lepidoptera</taxon>
        <taxon>Glossata</taxon>
        <taxon>Ditrysia</taxon>
        <taxon>Tineoidea</taxon>
        <taxon>Psychidae</taxon>
        <taxon>Oiketicinae</taxon>
        <taxon>Eumeta</taxon>
    </lineage>
</organism>
<keyword evidence="3" id="KW-1185">Reference proteome</keyword>
<proteinExistence type="predicted"/>
<keyword evidence="1" id="KW-0472">Membrane</keyword>
<keyword evidence="1" id="KW-1133">Transmembrane helix</keyword>
<evidence type="ECO:0000313" key="2">
    <source>
        <dbReference type="EMBL" id="GBP39690.1"/>
    </source>
</evidence>
<reference evidence="2 3" key="1">
    <citation type="journal article" date="2019" name="Commun. Biol.">
        <title>The bagworm genome reveals a unique fibroin gene that provides high tensile strength.</title>
        <authorList>
            <person name="Kono N."/>
            <person name="Nakamura H."/>
            <person name="Ohtoshi R."/>
            <person name="Tomita M."/>
            <person name="Numata K."/>
            <person name="Arakawa K."/>
        </authorList>
    </citation>
    <scope>NUCLEOTIDE SEQUENCE [LARGE SCALE GENOMIC DNA]</scope>
</reference>
<name>A0A4C1VMD9_EUMVA</name>
<feature type="transmembrane region" description="Helical" evidence="1">
    <location>
        <begin position="39"/>
        <end position="57"/>
    </location>
</feature>
<dbReference type="AlphaFoldDB" id="A0A4C1VMD9"/>
<evidence type="ECO:0000256" key="1">
    <source>
        <dbReference type="SAM" id="Phobius"/>
    </source>
</evidence>
<dbReference type="EMBL" id="BGZK01000369">
    <property type="protein sequence ID" value="GBP39690.1"/>
    <property type="molecule type" value="Genomic_DNA"/>
</dbReference>
<sequence length="144" mass="16684">MRSTLNSYSTLFLTLISVFVWLARNTISTILMAEVLPRYASGLIFCLIQWSFGMIYHQRYPKRTLTRGCSRKERKVTRVAECGGWESMRISSSACECGTCVGVRLRPGPGRKRRGSVFISITRRFYNDNYNGVYINLTERRLRH</sequence>
<protein>
    <submittedName>
        <fullName evidence="2">Uncharacterized protein</fullName>
    </submittedName>
</protein>
<feature type="transmembrane region" description="Helical" evidence="1">
    <location>
        <begin position="12"/>
        <end position="33"/>
    </location>
</feature>
<accession>A0A4C1VMD9</accession>
<evidence type="ECO:0000313" key="3">
    <source>
        <dbReference type="Proteomes" id="UP000299102"/>
    </source>
</evidence>
<dbReference type="Proteomes" id="UP000299102">
    <property type="component" value="Unassembled WGS sequence"/>
</dbReference>
<comment type="caution">
    <text evidence="2">The sequence shown here is derived from an EMBL/GenBank/DDBJ whole genome shotgun (WGS) entry which is preliminary data.</text>
</comment>
<keyword evidence="1" id="KW-0812">Transmembrane</keyword>